<keyword evidence="1" id="KW-1133">Transmembrane helix</keyword>
<name>A0ABM9LRX8_9MYCO</name>
<organism evidence="2 3">
    <name type="scientific">[Mycobacterium] holstebronense</name>
    <dbReference type="NCBI Taxonomy" id="3064288"/>
    <lineage>
        <taxon>Bacteria</taxon>
        <taxon>Bacillati</taxon>
        <taxon>Actinomycetota</taxon>
        <taxon>Actinomycetes</taxon>
        <taxon>Mycobacteriales</taxon>
        <taxon>Mycobacteriaceae</taxon>
        <taxon>Mycolicibacterium</taxon>
    </lineage>
</organism>
<proteinExistence type="predicted"/>
<sequence length="155" mass="15495">MALSPGVDTRLSPALSALCGLAGLSMAAVAGWGESGMAVTAALLAAGAVVLGLRWKAAATMAVLLAAVAIGLAEPPDVSAAVSGLAAVGYLALRHVGTVTLPTVIYALGFTVAGLVATVFPWQLPWLPLLAPFAVFGLYVVAAQPFLRTSLGAER</sequence>
<evidence type="ECO:0008006" key="4">
    <source>
        <dbReference type="Google" id="ProtNLM"/>
    </source>
</evidence>
<dbReference type="Proteomes" id="UP001190464">
    <property type="component" value="Chromosome"/>
</dbReference>
<protein>
    <recommendedName>
        <fullName evidence="4">Integral membrane protein</fullName>
    </recommendedName>
</protein>
<reference evidence="2 3" key="1">
    <citation type="submission" date="2023-08" db="EMBL/GenBank/DDBJ databases">
        <authorList>
            <person name="Folkvardsen B D."/>
            <person name="Norman A."/>
        </authorList>
    </citation>
    <scope>NUCLEOTIDE SEQUENCE [LARGE SCALE GENOMIC DNA]</scope>
    <source>
        <strain evidence="2 3">Mu0102</strain>
    </source>
</reference>
<accession>A0ABM9LRX8</accession>
<evidence type="ECO:0000256" key="1">
    <source>
        <dbReference type="SAM" id="Phobius"/>
    </source>
</evidence>
<feature type="transmembrane region" description="Helical" evidence="1">
    <location>
        <begin position="129"/>
        <end position="147"/>
    </location>
</feature>
<dbReference type="RefSeq" id="WP_308486735.1">
    <property type="nucleotide sequence ID" value="NZ_OY726398.1"/>
</dbReference>
<evidence type="ECO:0000313" key="2">
    <source>
        <dbReference type="EMBL" id="CAJ1503681.1"/>
    </source>
</evidence>
<keyword evidence="1" id="KW-0812">Transmembrane</keyword>
<evidence type="ECO:0000313" key="3">
    <source>
        <dbReference type="Proteomes" id="UP001190464"/>
    </source>
</evidence>
<feature type="transmembrane region" description="Helical" evidence="1">
    <location>
        <begin position="104"/>
        <end position="122"/>
    </location>
</feature>
<keyword evidence="3" id="KW-1185">Reference proteome</keyword>
<dbReference type="EMBL" id="OY726398">
    <property type="protein sequence ID" value="CAJ1503681.1"/>
    <property type="molecule type" value="Genomic_DNA"/>
</dbReference>
<gene>
    <name evidence="2" type="ORF">MU0102_002054</name>
</gene>
<keyword evidence="1" id="KW-0472">Membrane</keyword>
<feature type="transmembrane region" description="Helical" evidence="1">
    <location>
        <begin position="37"/>
        <end position="55"/>
    </location>
</feature>